<keyword evidence="8 12" id="KW-0238">DNA-binding</keyword>
<dbReference type="GO" id="GO:0006285">
    <property type="term" value="P:base-excision repair, AP site formation"/>
    <property type="evidence" value="ECO:0007669"/>
    <property type="project" value="TreeGrafter"/>
</dbReference>
<feature type="compositionally biased region" description="Low complexity" evidence="13">
    <location>
        <begin position="73"/>
        <end position="83"/>
    </location>
</feature>
<keyword evidence="15" id="KW-0540">Nuclease</keyword>
<dbReference type="RefSeq" id="WP_153480713.1">
    <property type="nucleotide sequence ID" value="NZ_VWNA01000001.1"/>
</dbReference>
<dbReference type="EC" id="4.2.99.18" evidence="12"/>
<dbReference type="Pfam" id="PF00730">
    <property type="entry name" value="HhH-GPD"/>
    <property type="match status" value="1"/>
</dbReference>
<dbReference type="SMART" id="SM00478">
    <property type="entry name" value="ENDO3c"/>
    <property type="match status" value="1"/>
</dbReference>
<dbReference type="GO" id="GO:0003677">
    <property type="term" value="F:DNA binding"/>
    <property type="evidence" value="ECO:0007669"/>
    <property type="project" value="UniProtKB-UniRule"/>
</dbReference>
<dbReference type="GO" id="GO:0140078">
    <property type="term" value="F:class I DNA-(apurinic or apyrimidinic site) endonuclease activity"/>
    <property type="evidence" value="ECO:0007669"/>
    <property type="project" value="UniProtKB-EC"/>
</dbReference>
<dbReference type="Pfam" id="PF10576">
    <property type="entry name" value="EndIII_4Fe-2S"/>
    <property type="match status" value="1"/>
</dbReference>
<evidence type="ECO:0000256" key="13">
    <source>
        <dbReference type="SAM" id="MobiDB-lite"/>
    </source>
</evidence>
<evidence type="ECO:0000313" key="16">
    <source>
        <dbReference type="Proteomes" id="UP000332515"/>
    </source>
</evidence>
<accession>A0A6A7Y1Z7</accession>
<gene>
    <name evidence="12 15" type="primary">nth</name>
    <name evidence="15" type="ORF">F0357_10255</name>
</gene>
<dbReference type="GO" id="GO:0051539">
    <property type="term" value="F:4 iron, 4 sulfur cluster binding"/>
    <property type="evidence" value="ECO:0007669"/>
    <property type="project" value="UniProtKB-UniRule"/>
</dbReference>
<evidence type="ECO:0000256" key="4">
    <source>
        <dbReference type="ARBA" id="ARBA00022763"/>
    </source>
</evidence>
<dbReference type="CDD" id="cd00056">
    <property type="entry name" value="ENDO3c"/>
    <property type="match status" value="1"/>
</dbReference>
<feature type="binding site" evidence="12">
    <location>
        <position position="287"/>
    </location>
    <ligand>
        <name>[4Fe-4S] cluster</name>
        <dbReference type="ChEBI" id="CHEBI:49883"/>
    </ligand>
</feature>
<dbReference type="PANTHER" id="PTHR10359:SF18">
    <property type="entry name" value="ENDONUCLEASE III"/>
    <property type="match status" value="1"/>
</dbReference>
<keyword evidence="3 12" id="KW-0479">Metal-binding</keyword>
<name>A0A6A7Y1Z7_9HYPH</name>
<dbReference type="NCBIfam" id="TIGR01083">
    <property type="entry name" value="nth"/>
    <property type="match status" value="1"/>
</dbReference>
<dbReference type="AlphaFoldDB" id="A0A6A7Y1Z7"/>
<dbReference type="InterPro" id="IPR004036">
    <property type="entry name" value="Endonuclease-III-like_CS2"/>
</dbReference>
<protein>
    <recommendedName>
        <fullName evidence="12">Endonuclease III</fullName>
        <ecNumber evidence="12">4.2.99.18</ecNumber>
    </recommendedName>
    <alternativeName>
        <fullName evidence="12">DNA-(apurinic or apyrimidinic site) lyase</fullName>
    </alternativeName>
</protein>
<dbReference type="HAMAP" id="MF_00942">
    <property type="entry name" value="Nth"/>
    <property type="match status" value="1"/>
</dbReference>
<evidence type="ECO:0000256" key="11">
    <source>
        <dbReference type="ARBA" id="ARBA00023295"/>
    </source>
</evidence>
<comment type="caution">
    <text evidence="15">The sequence shown here is derived from an EMBL/GenBank/DDBJ whole genome shotgun (WGS) entry which is preliminary data.</text>
</comment>
<dbReference type="PROSITE" id="PS00764">
    <property type="entry name" value="ENDONUCLEASE_III_1"/>
    <property type="match status" value="1"/>
</dbReference>
<proteinExistence type="inferred from homology"/>
<keyword evidence="15" id="KW-0255">Endonuclease</keyword>
<feature type="region of interest" description="Disordered" evidence="13">
    <location>
        <begin position="1"/>
        <end position="83"/>
    </location>
</feature>
<dbReference type="GO" id="GO:0019104">
    <property type="term" value="F:DNA N-glycosylase activity"/>
    <property type="evidence" value="ECO:0007669"/>
    <property type="project" value="UniProtKB-UniRule"/>
</dbReference>
<feature type="binding site" evidence="12">
    <location>
        <position position="280"/>
    </location>
    <ligand>
        <name>[4Fe-4S] cluster</name>
        <dbReference type="ChEBI" id="CHEBI:49883"/>
    </ligand>
</feature>
<evidence type="ECO:0000256" key="3">
    <source>
        <dbReference type="ARBA" id="ARBA00022723"/>
    </source>
</evidence>
<feature type="binding site" evidence="12">
    <location>
        <position position="290"/>
    </location>
    <ligand>
        <name>[4Fe-4S] cluster</name>
        <dbReference type="ChEBI" id="CHEBI:49883"/>
    </ligand>
</feature>
<dbReference type="PROSITE" id="PS01155">
    <property type="entry name" value="ENDONUCLEASE_III_2"/>
    <property type="match status" value="1"/>
</dbReference>
<dbReference type="Gene3D" id="1.10.340.30">
    <property type="entry name" value="Hypothetical protein, domain 2"/>
    <property type="match status" value="1"/>
</dbReference>
<keyword evidence="6 12" id="KW-0408">Iron</keyword>
<dbReference type="InterPro" id="IPR023170">
    <property type="entry name" value="HhH_base_excis_C"/>
</dbReference>
<dbReference type="EMBL" id="VWNA01000001">
    <property type="protein sequence ID" value="MQT13023.1"/>
    <property type="molecule type" value="Genomic_DNA"/>
</dbReference>
<dbReference type="PANTHER" id="PTHR10359">
    <property type="entry name" value="A/G-SPECIFIC ADENINE GLYCOSYLASE/ENDONUCLEASE III"/>
    <property type="match status" value="1"/>
</dbReference>
<sequence>MDEAKSTKGGKPSPRGVGRAAKPRGAGAGATAAATPKVKTGAAKSAAAKAPAAEVPAGAAAKPARGKRPPTPQARAAAAKAKPLPGAFHGGGAYSADEVETIFARFAAAAPAPKSDLEYVNPFTLLVAVVLSAQATDAGVNKATRGLFAQADTAEKMAALGEDAVREAIKTIGLFRTKAKNVVTLSEILVSRYGGEVPHDREALEALPGVGRKTANVVLNVAFGEPTLAVDTHIFRVANRILLAPGKTPDAVEAGLMKIIPPAYLHNAHHWLILHGRYTCVARRPRCEVCLIADLCKSPEKTVPA</sequence>
<dbReference type="SUPFAM" id="SSF48150">
    <property type="entry name" value="DNA-glycosylase"/>
    <property type="match status" value="1"/>
</dbReference>
<evidence type="ECO:0000256" key="1">
    <source>
        <dbReference type="ARBA" id="ARBA00008343"/>
    </source>
</evidence>
<evidence type="ECO:0000313" key="15">
    <source>
        <dbReference type="EMBL" id="MQT13023.1"/>
    </source>
</evidence>
<dbReference type="FunFam" id="1.10.340.30:FF:000001">
    <property type="entry name" value="Endonuclease III"/>
    <property type="match status" value="1"/>
</dbReference>
<reference evidence="15 16" key="1">
    <citation type="submission" date="2019-09" db="EMBL/GenBank/DDBJ databases">
        <title>Segnochrobactrum spirostomi gen. nov., sp. nov., isolated from the ciliate Spirostomum cf. yagiui and description of a novel family, Segnochrobactraceae fam. nov. within the order Rhizobiales of the class Alphaproteobacteria.</title>
        <authorList>
            <person name="Akter S."/>
            <person name="Shazib S.U.A."/>
            <person name="Shin M.K."/>
        </authorList>
    </citation>
    <scope>NUCLEOTIDE SEQUENCE [LARGE SCALE GENOMIC DNA]</scope>
    <source>
        <strain evidence="15 16">Sp-1</strain>
    </source>
</reference>
<keyword evidence="7 12" id="KW-0411">Iron-sulfur</keyword>
<organism evidence="15 16">
    <name type="scientific">Segnochrobactrum spirostomi</name>
    <dbReference type="NCBI Taxonomy" id="2608987"/>
    <lineage>
        <taxon>Bacteria</taxon>
        <taxon>Pseudomonadati</taxon>
        <taxon>Pseudomonadota</taxon>
        <taxon>Alphaproteobacteria</taxon>
        <taxon>Hyphomicrobiales</taxon>
        <taxon>Segnochrobactraceae</taxon>
        <taxon>Segnochrobactrum</taxon>
    </lineage>
</organism>
<dbReference type="FunFam" id="1.10.1670.10:FF:000001">
    <property type="entry name" value="Endonuclease III"/>
    <property type="match status" value="1"/>
</dbReference>
<keyword evidence="11 12" id="KW-0326">Glycosidase</keyword>
<keyword evidence="16" id="KW-1185">Reference proteome</keyword>
<dbReference type="Gene3D" id="1.10.1670.10">
    <property type="entry name" value="Helix-hairpin-Helix base-excision DNA repair enzymes (C-terminal)"/>
    <property type="match status" value="1"/>
</dbReference>
<comment type="cofactor">
    <cofactor evidence="12">
        <name>[4Fe-4S] cluster</name>
        <dbReference type="ChEBI" id="CHEBI:49883"/>
    </cofactor>
    <text evidence="12">Binds 1 [4Fe-4S] cluster.</text>
</comment>
<dbReference type="InterPro" id="IPR005759">
    <property type="entry name" value="Nth"/>
</dbReference>
<feature type="binding site" evidence="12">
    <location>
        <position position="296"/>
    </location>
    <ligand>
        <name>[4Fe-4S] cluster</name>
        <dbReference type="ChEBI" id="CHEBI:49883"/>
    </ligand>
</feature>
<comment type="function">
    <text evidence="12">DNA repair enzyme that has both DNA N-glycosylase activity and AP-lyase activity. The DNA N-glycosylase activity releases various damaged pyrimidines from DNA by cleaving the N-glycosidic bond, leaving an AP (apurinic/apyrimidinic) site. The AP-lyase activity cleaves the phosphodiester bond 3' to the AP site by a beta-elimination, leaving a 3'-terminal unsaturated sugar and a product with a terminal 5'-phosphate.</text>
</comment>
<evidence type="ECO:0000256" key="2">
    <source>
        <dbReference type="ARBA" id="ARBA00022485"/>
    </source>
</evidence>
<feature type="domain" description="HhH-GPD" evidence="14">
    <location>
        <begin position="131"/>
        <end position="278"/>
    </location>
</feature>
<evidence type="ECO:0000256" key="9">
    <source>
        <dbReference type="ARBA" id="ARBA00023204"/>
    </source>
</evidence>
<keyword evidence="9 12" id="KW-0234">DNA repair</keyword>
<keyword evidence="10 12" id="KW-0456">Lyase</keyword>
<comment type="catalytic activity">
    <reaction evidence="12">
        <text>2'-deoxyribonucleotide-(2'-deoxyribose 5'-phosphate)-2'-deoxyribonucleotide-DNA = a 3'-end 2'-deoxyribonucleotide-(2,3-dehydro-2,3-deoxyribose 5'-phosphate)-DNA + a 5'-end 5'-phospho-2'-deoxyribonucleoside-DNA + H(+)</text>
        <dbReference type="Rhea" id="RHEA:66592"/>
        <dbReference type="Rhea" id="RHEA-COMP:13180"/>
        <dbReference type="Rhea" id="RHEA-COMP:16897"/>
        <dbReference type="Rhea" id="RHEA-COMP:17067"/>
        <dbReference type="ChEBI" id="CHEBI:15378"/>
        <dbReference type="ChEBI" id="CHEBI:136412"/>
        <dbReference type="ChEBI" id="CHEBI:157695"/>
        <dbReference type="ChEBI" id="CHEBI:167181"/>
        <dbReference type="EC" id="4.2.99.18"/>
    </reaction>
</comment>
<evidence type="ECO:0000256" key="5">
    <source>
        <dbReference type="ARBA" id="ARBA00022801"/>
    </source>
</evidence>
<keyword evidence="4 12" id="KW-0227">DNA damage</keyword>
<evidence type="ECO:0000256" key="7">
    <source>
        <dbReference type="ARBA" id="ARBA00023014"/>
    </source>
</evidence>
<keyword evidence="2 12" id="KW-0004">4Fe-4S</keyword>
<evidence type="ECO:0000256" key="10">
    <source>
        <dbReference type="ARBA" id="ARBA00023239"/>
    </source>
</evidence>
<evidence type="ECO:0000256" key="12">
    <source>
        <dbReference type="HAMAP-Rule" id="MF_00942"/>
    </source>
</evidence>
<keyword evidence="5 12" id="KW-0378">Hydrolase</keyword>
<evidence type="ECO:0000256" key="8">
    <source>
        <dbReference type="ARBA" id="ARBA00023125"/>
    </source>
</evidence>
<dbReference type="GO" id="GO:0046872">
    <property type="term" value="F:metal ion binding"/>
    <property type="evidence" value="ECO:0007669"/>
    <property type="project" value="UniProtKB-KW"/>
</dbReference>
<dbReference type="InterPro" id="IPR004035">
    <property type="entry name" value="Endouclease-III_FeS-bd_BS"/>
</dbReference>
<dbReference type="InterPro" id="IPR003651">
    <property type="entry name" value="Endonuclease3_FeS-loop_motif"/>
</dbReference>
<dbReference type="InterPro" id="IPR003265">
    <property type="entry name" value="HhH-GPD_domain"/>
</dbReference>
<evidence type="ECO:0000256" key="6">
    <source>
        <dbReference type="ARBA" id="ARBA00023004"/>
    </source>
</evidence>
<dbReference type="InterPro" id="IPR011257">
    <property type="entry name" value="DNA_glycosylase"/>
</dbReference>
<dbReference type="SMART" id="SM00525">
    <property type="entry name" value="FES"/>
    <property type="match status" value="1"/>
</dbReference>
<evidence type="ECO:0000259" key="14">
    <source>
        <dbReference type="SMART" id="SM00478"/>
    </source>
</evidence>
<dbReference type="Pfam" id="PF00633">
    <property type="entry name" value="HHH"/>
    <property type="match status" value="1"/>
</dbReference>
<feature type="compositionally biased region" description="Low complexity" evidence="13">
    <location>
        <begin position="14"/>
        <end position="63"/>
    </location>
</feature>
<dbReference type="InterPro" id="IPR000445">
    <property type="entry name" value="HhH_motif"/>
</dbReference>
<dbReference type="Proteomes" id="UP000332515">
    <property type="component" value="Unassembled WGS sequence"/>
</dbReference>
<comment type="similarity">
    <text evidence="1 12">Belongs to the Nth/MutY family.</text>
</comment>